<reference evidence="1 2" key="1">
    <citation type="submission" date="2017-08" db="EMBL/GenBank/DDBJ databases">
        <title>Virgibacillus indicus sp. nov. and Virgibacillus profoundi sp. nov, two moderately halophilic bacteria isolated from marine sediment by using the Microfluidic Streak Plate.</title>
        <authorList>
            <person name="Xu B."/>
            <person name="Hu B."/>
            <person name="Wang J."/>
            <person name="Zhu Y."/>
            <person name="Huang L."/>
            <person name="Du W."/>
            <person name="Huang Y."/>
        </authorList>
    </citation>
    <scope>NUCLEOTIDE SEQUENCE [LARGE SCALE GENOMIC DNA]</scope>
    <source>
        <strain evidence="1 2">IO3-P2-C2</strain>
    </source>
</reference>
<proteinExistence type="predicted"/>
<keyword evidence="2" id="KW-1185">Reference proteome</keyword>
<name>A0A265N843_9BACI</name>
<dbReference type="AlphaFoldDB" id="A0A265N843"/>
<protein>
    <submittedName>
        <fullName evidence="1">DUF4867 domain-containing protein</fullName>
    </submittedName>
</protein>
<accession>A0A265N843</accession>
<sequence>MLEAMRSVNEHISLLEVADKEFSKYGKVLKGFDVHELTDYMNKIDIPQNGNVYIASEENMESYPVKEILEKHVYGGMNIQIGYCNGKNSHLNGLEYHKGSEINIAITDLILILGSVTDIENNTYDTSKVEVFYLPAGTAVEMYQTTLHFSPCKVNEAGFKCIVILPAGTNEPLTYRVNRIDEEDDLLFMRNKWLICHPDRKQLVENGAYPGLTGENVHVNYLEKGEIE</sequence>
<dbReference type="OrthoDB" id="358393at2"/>
<evidence type="ECO:0000313" key="2">
    <source>
        <dbReference type="Proteomes" id="UP000216498"/>
    </source>
</evidence>
<organism evidence="1 2">
    <name type="scientific">Virgibacillus indicus</name>
    <dbReference type="NCBI Taxonomy" id="2024554"/>
    <lineage>
        <taxon>Bacteria</taxon>
        <taxon>Bacillati</taxon>
        <taxon>Bacillota</taxon>
        <taxon>Bacilli</taxon>
        <taxon>Bacillales</taxon>
        <taxon>Bacillaceae</taxon>
        <taxon>Virgibacillus</taxon>
    </lineage>
</organism>
<evidence type="ECO:0000313" key="1">
    <source>
        <dbReference type="EMBL" id="OZU88200.1"/>
    </source>
</evidence>
<dbReference type="Pfam" id="PF16161">
    <property type="entry name" value="DUF4867"/>
    <property type="match status" value="1"/>
</dbReference>
<dbReference type="RefSeq" id="WP_094886457.1">
    <property type="nucleotide sequence ID" value="NZ_NPMS01000006.1"/>
</dbReference>
<dbReference type="InterPro" id="IPR032358">
    <property type="entry name" value="DUF4867"/>
</dbReference>
<gene>
    <name evidence="1" type="ORF">CIL03_12815</name>
</gene>
<dbReference type="EMBL" id="NPMS01000006">
    <property type="protein sequence ID" value="OZU88200.1"/>
    <property type="molecule type" value="Genomic_DNA"/>
</dbReference>
<dbReference type="Proteomes" id="UP000216498">
    <property type="component" value="Unassembled WGS sequence"/>
</dbReference>
<comment type="caution">
    <text evidence="1">The sequence shown here is derived from an EMBL/GenBank/DDBJ whole genome shotgun (WGS) entry which is preliminary data.</text>
</comment>